<dbReference type="Pfam" id="PF00108">
    <property type="entry name" value="Thiolase_N"/>
    <property type="match status" value="1"/>
</dbReference>
<comment type="caution">
    <text evidence="10">The sequence shown here is derived from an EMBL/GenBank/DDBJ whole genome shotgun (WGS) entry which is preliminary data.</text>
</comment>
<evidence type="ECO:0000313" key="10">
    <source>
        <dbReference type="EMBL" id="MBB5491249.1"/>
    </source>
</evidence>
<dbReference type="GO" id="GO:0003985">
    <property type="term" value="F:acetyl-CoA C-acetyltransferase activity"/>
    <property type="evidence" value="ECO:0007669"/>
    <property type="project" value="UniProtKB-EC"/>
</dbReference>
<dbReference type="NCBIfam" id="TIGR01930">
    <property type="entry name" value="AcCoA-C-Actrans"/>
    <property type="match status" value="1"/>
</dbReference>
<dbReference type="EMBL" id="JACHDO010000001">
    <property type="protein sequence ID" value="MBB5491249.1"/>
    <property type="molecule type" value="Genomic_DNA"/>
</dbReference>
<evidence type="ECO:0000259" key="9">
    <source>
        <dbReference type="Pfam" id="PF02803"/>
    </source>
</evidence>
<dbReference type="PIRSF" id="PIRSF000429">
    <property type="entry name" value="Ac-CoA_Ac_transf"/>
    <property type="match status" value="1"/>
</dbReference>
<dbReference type="InterPro" id="IPR020617">
    <property type="entry name" value="Thiolase_C"/>
</dbReference>
<dbReference type="InterPro" id="IPR002155">
    <property type="entry name" value="Thiolase"/>
</dbReference>
<dbReference type="InterPro" id="IPR016039">
    <property type="entry name" value="Thiolase-like"/>
</dbReference>
<evidence type="ECO:0000256" key="5">
    <source>
        <dbReference type="ARBA" id="ARBA00040529"/>
    </source>
</evidence>
<evidence type="ECO:0000256" key="6">
    <source>
        <dbReference type="PIRSR" id="PIRSR000429-1"/>
    </source>
</evidence>
<evidence type="ECO:0000256" key="7">
    <source>
        <dbReference type="RuleBase" id="RU003557"/>
    </source>
</evidence>
<dbReference type="RefSeq" id="WP_184364965.1">
    <property type="nucleotide sequence ID" value="NZ_BAAAKM010000045.1"/>
</dbReference>
<dbReference type="PANTHER" id="PTHR18919">
    <property type="entry name" value="ACETYL-COA C-ACYLTRANSFERASE"/>
    <property type="match status" value="1"/>
</dbReference>
<evidence type="ECO:0000256" key="1">
    <source>
        <dbReference type="ARBA" id="ARBA00010982"/>
    </source>
</evidence>
<evidence type="ECO:0000256" key="3">
    <source>
        <dbReference type="ARBA" id="ARBA00022679"/>
    </source>
</evidence>
<feature type="active site" description="Proton acceptor" evidence="6">
    <location>
        <position position="388"/>
    </location>
</feature>
<evidence type="ECO:0000256" key="2">
    <source>
        <dbReference type="ARBA" id="ARBA00012705"/>
    </source>
</evidence>
<dbReference type="FunFam" id="3.40.47.10:FF:000010">
    <property type="entry name" value="Acetyl-CoA acetyltransferase (Thiolase)"/>
    <property type="match status" value="1"/>
</dbReference>
<feature type="active site" description="Proton acceptor" evidence="6">
    <location>
        <position position="358"/>
    </location>
</feature>
<evidence type="ECO:0000313" key="11">
    <source>
        <dbReference type="Proteomes" id="UP000579647"/>
    </source>
</evidence>
<dbReference type="PANTHER" id="PTHR18919:SF107">
    <property type="entry name" value="ACETYL-COA ACETYLTRANSFERASE, CYTOSOLIC"/>
    <property type="match status" value="1"/>
</dbReference>
<dbReference type="Gene3D" id="3.40.47.10">
    <property type="match status" value="2"/>
</dbReference>
<organism evidence="10 11">
    <name type="scientific">Nocardiopsis metallicus</name>
    <dbReference type="NCBI Taxonomy" id="179819"/>
    <lineage>
        <taxon>Bacteria</taxon>
        <taxon>Bacillati</taxon>
        <taxon>Actinomycetota</taxon>
        <taxon>Actinomycetes</taxon>
        <taxon>Streptosporangiales</taxon>
        <taxon>Nocardiopsidaceae</taxon>
        <taxon>Nocardiopsis</taxon>
    </lineage>
</organism>
<keyword evidence="3 7" id="KW-0808">Transferase</keyword>
<accession>A0A840W328</accession>
<feature type="domain" description="Thiolase N-terminal" evidence="8">
    <location>
        <begin position="4"/>
        <end position="268"/>
    </location>
</feature>
<proteinExistence type="inferred from homology"/>
<name>A0A840W328_9ACTN</name>
<dbReference type="CDD" id="cd00751">
    <property type="entry name" value="thiolase"/>
    <property type="match status" value="1"/>
</dbReference>
<evidence type="ECO:0000259" key="8">
    <source>
        <dbReference type="Pfam" id="PF00108"/>
    </source>
</evidence>
<gene>
    <name evidence="10" type="ORF">HNR07_002386</name>
</gene>
<keyword evidence="4 7" id="KW-0012">Acyltransferase</keyword>
<feature type="active site" description="Acyl-thioester intermediate" evidence="6">
    <location>
        <position position="88"/>
    </location>
</feature>
<dbReference type="Proteomes" id="UP000579647">
    <property type="component" value="Unassembled WGS sequence"/>
</dbReference>
<dbReference type="AlphaFoldDB" id="A0A840W328"/>
<feature type="domain" description="Thiolase C-terminal" evidence="9">
    <location>
        <begin position="277"/>
        <end position="400"/>
    </location>
</feature>
<keyword evidence="11" id="KW-1185">Reference proteome</keyword>
<protein>
    <recommendedName>
        <fullName evidence="5">Probable acetyl-CoA acetyltransferase</fullName>
        <ecNumber evidence="2">2.3.1.9</ecNumber>
    </recommendedName>
</protein>
<sequence length="405" mass="42160">MREVVICEPVRTPIGRYGGVFKTVTAVDLGAQALTGLLDRTGIDPTVIDDVILGHCNGNSEAPAIGRVVALDAGLPVTVPGQHLDRRCGSGLQSVVNAVMGVLSGAQDLVVAGGVESMSNAVFYSTDMRWGGARGGITVHDGLVRARETAGGSRYPVPGGMIETAENLRAEYGITRTEQDELAVASHARAVAAQSSGVYAEEIVPVTVRGRRGERVIDTDEHPRADTSVESLAELKPLMAAQDPEATVTAGNASGQNDAAALCVVTTRDKAEELGLRPLVRLRTWAAAGVAPRVMGIGPVPATDRALEQAGLTLADLDVIELNEAFAAQALAVMREWKFTAKDLERTNVHGSGISLGHPVGATGTRMIGTLARELDRSGGRYGLVTMCVGGGQGLAAVFEAVGDR</sequence>
<dbReference type="InterPro" id="IPR020616">
    <property type="entry name" value="Thiolase_N"/>
</dbReference>
<dbReference type="SUPFAM" id="SSF53901">
    <property type="entry name" value="Thiolase-like"/>
    <property type="match status" value="2"/>
</dbReference>
<dbReference type="Pfam" id="PF02803">
    <property type="entry name" value="Thiolase_C"/>
    <property type="match status" value="1"/>
</dbReference>
<dbReference type="NCBIfam" id="NF004853">
    <property type="entry name" value="PRK06205.1"/>
    <property type="match status" value="1"/>
</dbReference>
<dbReference type="EC" id="2.3.1.9" evidence="2"/>
<evidence type="ECO:0000256" key="4">
    <source>
        <dbReference type="ARBA" id="ARBA00023315"/>
    </source>
</evidence>
<reference evidence="10 11" key="1">
    <citation type="submission" date="2020-08" db="EMBL/GenBank/DDBJ databases">
        <title>Sequencing the genomes of 1000 actinobacteria strains.</title>
        <authorList>
            <person name="Klenk H.-P."/>
        </authorList>
    </citation>
    <scope>NUCLEOTIDE SEQUENCE [LARGE SCALE GENOMIC DNA]</scope>
    <source>
        <strain evidence="10 11">DSM 44598</strain>
    </source>
</reference>
<comment type="similarity">
    <text evidence="1 7">Belongs to the thiolase-like superfamily. Thiolase family.</text>
</comment>
<dbReference type="PROSITE" id="PS00099">
    <property type="entry name" value="THIOLASE_3"/>
    <property type="match status" value="1"/>
</dbReference>
<dbReference type="InterPro" id="IPR020610">
    <property type="entry name" value="Thiolase_AS"/>
</dbReference>